<dbReference type="Pfam" id="PF00583">
    <property type="entry name" value="Acetyltransf_1"/>
    <property type="match status" value="1"/>
</dbReference>
<reference evidence="4 5" key="1">
    <citation type="submission" date="2023-04" db="EMBL/GenBank/DDBJ databases">
        <title>A novel bacteria isolated from coastal sediment.</title>
        <authorList>
            <person name="Liu X.-J."/>
            <person name="Du Z.-J."/>
        </authorList>
    </citation>
    <scope>NUCLEOTIDE SEQUENCE [LARGE SCALE GENOMIC DNA]</scope>
    <source>
        <strain evidence="4 5">SDUM461004</strain>
    </source>
</reference>
<dbReference type="Gene3D" id="3.40.630.30">
    <property type="match status" value="1"/>
</dbReference>
<dbReference type="Gene3D" id="3.90.70.10">
    <property type="entry name" value="Cysteine proteinases"/>
    <property type="match status" value="1"/>
</dbReference>
<sequence>MSERRFRCAQAEDIERLLEIEALCFTSDRLSRRSFQRWIKGENCIFLVLEWDQVVYGYGLVLLHKGTRLARLYSIALHPEARGQGHASALMLALEVAAVEEDRLFMRLEVAKQNLAAVQLYQRLGYRVFGEFLDYYEDHSDALRMQKRIRYPERVREESFVPWYGQHTAFTCGPASLMMVMAAIEPATVLNQSLELDLWREATTIFMTSGHGGCHPLGLALAAKRRGFAAEVMMSQTDPLFVEGVRSAHKKEVLNLVHEQFLERSQAQAIPIRCEAVSVAEIESQLKYGAFVLVMISSYRLNGDKAPHWVVVTAFDELCFYLHDPDTDKLTISELDCQYIPVAKEDFAKMINYGRSRFSVALFIRQSDTHSVNECTVASL</sequence>
<dbReference type="InterPro" id="IPR050680">
    <property type="entry name" value="YpeA/RimI_acetyltransf"/>
</dbReference>
<evidence type="ECO:0000256" key="1">
    <source>
        <dbReference type="ARBA" id="ARBA00022679"/>
    </source>
</evidence>
<dbReference type="PROSITE" id="PS51186">
    <property type="entry name" value="GNAT"/>
    <property type="match status" value="1"/>
</dbReference>
<keyword evidence="2" id="KW-0012">Acyltransferase</keyword>
<evidence type="ECO:0000313" key="5">
    <source>
        <dbReference type="Proteomes" id="UP001243717"/>
    </source>
</evidence>
<evidence type="ECO:0000313" key="4">
    <source>
        <dbReference type="EMBL" id="MDQ8195994.1"/>
    </source>
</evidence>
<dbReference type="InterPro" id="IPR021770">
    <property type="entry name" value="DUF3335"/>
</dbReference>
<comment type="caution">
    <text evidence="4">The sequence shown here is derived from an EMBL/GenBank/DDBJ whole genome shotgun (WGS) entry which is preliminary data.</text>
</comment>
<dbReference type="RefSeq" id="WP_308986438.1">
    <property type="nucleotide sequence ID" value="NZ_JARXIC010000041.1"/>
</dbReference>
<dbReference type="Proteomes" id="UP001243717">
    <property type="component" value="Unassembled WGS sequence"/>
</dbReference>
<dbReference type="PANTHER" id="PTHR43420">
    <property type="entry name" value="ACETYLTRANSFERASE"/>
    <property type="match status" value="1"/>
</dbReference>
<organism evidence="4 5">
    <name type="scientific">Thalassobacterium sedimentorum</name>
    <dbReference type="NCBI Taxonomy" id="3041258"/>
    <lineage>
        <taxon>Bacteria</taxon>
        <taxon>Pseudomonadati</taxon>
        <taxon>Verrucomicrobiota</taxon>
        <taxon>Opitutia</taxon>
        <taxon>Puniceicoccales</taxon>
        <taxon>Coraliomargaritaceae</taxon>
        <taxon>Thalassobacterium</taxon>
    </lineage>
</organism>
<protein>
    <submittedName>
        <fullName evidence="4">GNAT family N-acetyltransferase/peptidase C39 family protein</fullName>
    </submittedName>
</protein>
<dbReference type="SUPFAM" id="SSF55729">
    <property type="entry name" value="Acyl-CoA N-acyltransferases (Nat)"/>
    <property type="match status" value="1"/>
</dbReference>
<dbReference type="InterPro" id="IPR016181">
    <property type="entry name" value="Acyl_CoA_acyltransferase"/>
</dbReference>
<dbReference type="PANTHER" id="PTHR43420:SF52">
    <property type="entry name" value="N-ACETYLTRANSFERASE YODP"/>
    <property type="match status" value="1"/>
</dbReference>
<dbReference type="Pfam" id="PF11814">
    <property type="entry name" value="DUF3335"/>
    <property type="match status" value="1"/>
</dbReference>
<feature type="domain" description="N-acetyltransferase" evidence="3">
    <location>
        <begin position="4"/>
        <end position="150"/>
    </location>
</feature>
<evidence type="ECO:0000259" key="3">
    <source>
        <dbReference type="PROSITE" id="PS51186"/>
    </source>
</evidence>
<accession>A0ABU1AMU2</accession>
<dbReference type="InterPro" id="IPR000182">
    <property type="entry name" value="GNAT_dom"/>
</dbReference>
<name>A0ABU1AMU2_9BACT</name>
<keyword evidence="5" id="KW-1185">Reference proteome</keyword>
<evidence type="ECO:0000256" key="2">
    <source>
        <dbReference type="ARBA" id="ARBA00023315"/>
    </source>
</evidence>
<dbReference type="EMBL" id="JARXIC010000041">
    <property type="protein sequence ID" value="MDQ8195994.1"/>
    <property type="molecule type" value="Genomic_DNA"/>
</dbReference>
<gene>
    <name evidence="4" type="ORF">QEH59_16280</name>
</gene>
<keyword evidence="1" id="KW-0808">Transferase</keyword>
<dbReference type="CDD" id="cd04301">
    <property type="entry name" value="NAT_SF"/>
    <property type="match status" value="1"/>
</dbReference>
<proteinExistence type="predicted"/>